<organism evidence="2">
    <name type="scientific">uncultured Frankineae bacterium</name>
    <dbReference type="NCBI Taxonomy" id="437475"/>
    <lineage>
        <taxon>Bacteria</taxon>
        <taxon>Bacillati</taxon>
        <taxon>Actinomycetota</taxon>
        <taxon>Actinomycetes</taxon>
        <taxon>Frankiales</taxon>
        <taxon>environmental samples</taxon>
    </lineage>
</organism>
<feature type="non-terminal residue" evidence="2">
    <location>
        <position position="1"/>
    </location>
</feature>
<sequence>RPGSGRPPSAAAAAPGRGGEHRDGSGRRRCFTERGPVGPAGPAPPRSEPRVL</sequence>
<evidence type="ECO:0000256" key="1">
    <source>
        <dbReference type="SAM" id="MobiDB-lite"/>
    </source>
</evidence>
<evidence type="ECO:0000313" key="2">
    <source>
        <dbReference type="EMBL" id="CAA9357495.1"/>
    </source>
</evidence>
<protein>
    <submittedName>
        <fullName evidence="2">Uncharacterized protein</fullName>
    </submittedName>
</protein>
<feature type="non-terminal residue" evidence="2">
    <location>
        <position position="52"/>
    </location>
</feature>
<dbReference type="AlphaFoldDB" id="A0A6J4MEY2"/>
<name>A0A6J4MEY2_9ACTN</name>
<accession>A0A6J4MEY2</accession>
<feature type="region of interest" description="Disordered" evidence="1">
    <location>
        <begin position="1"/>
        <end position="52"/>
    </location>
</feature>
<dbReference type="EMBL" id="CADCUE010000261">
    <property type="protein sequence ID" value="CAA9357495.1"/>
    <property type="molecule type" value="Genomic_DNA"/>
</dbReference>
<proteinExistence type="predicted"/>
<feature type="compositionally biased region" description="Low complexity" evidence="1">
    <location>
        <begin position="1"/>
        <end position="15"/>
    </location>
</feature>
<reference evidence="2" key="1">
    <citation type="submission" date="2020-02" db="EMBL/GenBank/DDBJ databases">
        <authorList>
            <person name="Meier V. D."/>
        </authorList>
    </citation>
    <scope>NUCLEOTIDE SEQUENCE</scope>
    <source>
        <strain evidence="2">AVDCRST_MAG16</strain>
    </source>
</reference>
<feature type="compositionally biased region" description="Basic and acidic residues" evidence="1">
    <location>
        <begin position="18"/>
        <end position="32"/>
    </location>
</feature>
<gene>
    <name evidence="2" type="ORF">AVDCRST_MAG16-2734</name>
</gene>